<organism evidence="2">
    <name type="scientific">bioreactor metagenome</name>
    <dbReference type="NCBI Taxonomy" id="1076179"/>
    <lineage>
        <taxon>unclassified sequences</taxon>
        <taxon>metagenomes</taxon>
        <taxon>ecological metagenomes</taxon>
    </lineage>
</organism>
<dbReference type="EMBL" id="VSSQ01097013">
    <property type="protein sequence ID" value="MPN40536.1"/>
    <property type="molecule type" value="Genomic_DNA"/>
</dbReference>
<evidence type="ECO:0000313" key="2">
    <source>
        <dbReference type="EMBL" id="MPN40536.1"/>
    </source>
</evidence>
<comment type="caution">
    <text evidence="2">The sequence shown here is derived from an EMBL/GenBank/DDBJ whole genome shotgun (WGS) entry which is preliminary data.</text>
</comment>
<accession>A0A645HPN9</accession>
<gene>
    <name evidence="2" type="ORF">SDC9_188074</name>
</gene>
<reference evidence="2" key="1">
    <citation type="submission" date="2019-08" db="EMBL/GenBank/DDBJ databases">
        <authorList>
            <person name="Kucharzyk K."/>
            <person name="Murdoch R.W."/>
            <person name="Higgins S."/>
            <person name="Loffler F."/>
        </authorList>
    </citation>
    <scope>NUCLEOTIDE SEQUENCE</scope>
</reference>
<sequence length="89" mass="10262">MGEFPELEITSPLFDKIVLRFPSLADPLQNTLFRISVKKKNPADIYIQHAILNGIKWSRFQFPVTDFLNGGELELELGPYPNKKWGKPF</sequence>
<evidence type="ECO:0000259" key="1">
    <source>
        <dbReference type="Pfam" id="PF07971"/>
    </source>
</evidence>
<dbReference type="Pfam" id="PF07971">
    <property type="entry name" value="Glyco_hydro_92"/>
    <property type="match status" value="1"/>
</dbReference>
<name>A0A645HPN9_9ZZZZ</name>
<dbReference type="AlphaFoldDB" id="A0A645HPN9"/>
<dbReference type="Gene3D" id="3.30.2080.10">
    <property type="entry name" value="GH92 mannosidase domain"/>
    <property type="match status" value="1"/>
</dbReference>
<protein>
    <recommendedName>
        <fullName evidence="1">Glycosyl hydrolase family 92 domain-containing protein</fullName>
    </recommendedName>
</protein>
<proteinExistence type="predicted"/>
<feature type="domain" description="Glycosyl hydrolase family 92" evidence="1">
    <location>
        <begin position="5"/>
        <end position="79"/>
    </location>
</feature>
<dbReference type="InterPro" id="IPR012939">
    <property type="entry name" value="Glyco_hydro_92"/>
</dbReference>